<proteinExistence type="predicted"/>
<accession>A0A2S2QR86</accession>
<organism evidence="1">
    <name type="scientific">Sipha flava</name>
    <name type="common">yellow sugarcane aphid</name>
    <dbReference type="NCBI Taxonomy" id="143950"/>
    <lineage>
        <taxon>Eukaryota</taxon>
        <taxon>Metazoa</taxon>
        <taxon>Ecdysozoa</taxon>
        <taxon>Arthropoda</taxon>
        <taxon>Hexapoda</taxon>
        <taxon>Insecta</taxon>
        <taxon>Pterygota</taxon>
        <taxon>Neoptera</taxon>
        <taxon>Paraneoptera</taxon>
        <taxon>Hemiptera</taxon>
        <taxon>Sternorrhyncha</taxon>
        <taxon>Aphidomorpha</taxon>
        <taxon>Aphidoidea</taxon>
        <taxon>Aphididae</taxon>
        <taxon>Sipha</taxon>
    </lineage>
</organism>
<dbReference type="EMBL" id="GGMS01010429">
    <property type="protein sequence ID" value="MBY79632.1"/>
    <property type="molecule type" value="Transcribed_RNA"/>
</dbReference>
<reference evidence="1" key="1">
    <citation type="submission" date="2018-04" db="EMBL/GenBank/DDBJ databases">
        <title>Transcriptome assembly of Sipha flava.</title>
        <authorList>
            <person name="Scully E.D."/>
            <person name="Geib S.M."/>
            <person name="Palmer N.A."/>
            <person name="Koch K."/>
            <person name="Bradshaw J."/>
            <person name="Heng-Moss T."/>
            <person name="Sarath G."/>
        </authorList>
    </citation>
    <scope>NUCLEOTIDE SEQUENCE</scope>
</reference>
<name>A0A2S2QR86_9HEMI</name>
<sequence length="187" mass="21435">MYVYCTKIRRARSPCIRAIFSWTRTEADRNSKRKHQSADTMSVTLQVRYACNIRDGRERPWLPWSRNRLSSTSSRSPPPRSGCIDLSIGQVLFLPTAAATTIPAASRAHSSFLPRPVLLSPPKSAPAVLHPQYDYQPPPSTRSPSVCRFFIIHFRAHTDKYKLSSFNIVQKQVYKGFFFTSHMLKYI</sequence>
<gene>
    <name evidence="1" type="ORF">g.165823</name>
</gene>
<protein>
    <submittedName>
        <fullName evidence="1">Uncharacterized protein</fullName>
    </submittedName>
</protein>
<evidence type="ECO:0000313" key="1">
    <source>
        <dbReference type="EMBL" id="MBY79632.1"/>
    </source>
</evidence>
<dbReference type="AlphaFoldDB" id="A0A2S2QR86"/>